<dbReference type="AlphaFoldDB" id="A2E572"/>
<dbReference type="InterPro" id="IPR000719">
    <property type="entry name" value="Prot_kinase_dom"/>
</dbReference>
<evidence type="ECO:0000259" key="6">
    <source>
        <dbReference type="PROSITE" id="PS50011"/>
    </source>
</evidence>
<keyword evidence="3" id="KW-0547">Nucleotide-binding</keyword>
<keyword evidence="4 7" id="KW-0418">Kinase</keyword>
<dbReference type="OrthoDB" id="5979581at2759"/>
<accession>A2E572</accession>
<reference evidence="7" key="2">
    <citation type="journal article" date="2007" name="Science">
        <title>Draft genome sequence of the sexually transmitted pathogen Trichomonas vaginalis.</title>
        <authorList>
            <person name="Carlton J.M."/>
            <person name="Hirt R.P."/>
            <person name="Silva J.C."/>
            <person name="Delcher A.L."/>
            <person name="Schatz M."/>
            <person name="Zhao Q."/>
            <person name="Wortman J.R."/>
            <person name="Bidwell S.L."/>
            <person name="Alsmark U.C.M."/>
            <person name="Besteiro S."/>
            <person name="Sicheritz-Ponten T."/>
            <person name="Noel C.J."/>
            <person name="Dacks J.B."/>
            <person name="Foster P.G."/>
            <person name="Simillion C."/>
            <person name="Van de Peer Y."/>
            <person name="Miranda-Saavedra D."/>
            <person name="Barton G.J."/>
            <person name="Westrop G.D."/>
            <person name="Mueller S."/>
            <person name="Dessi D."/>
            <person name="Fiori P.L."/>
            <person name="Ren Q."/>
            <person name="Paulsen I."/>
            <person name="Zhang H."/>
            <person name="Bastida-Corcuera F.D."/>
            <person name="Simoes-Barbosa A."/>
            <person name="Brown M.T."/>
            <person name="Hayes R.D."/>
            <person name="Mukherjee M."/>
            <person name="Okumura C.Y."/>
            <person name="Schneider R."/>
            <person name="Smith A.J."/>
            <person name="Vanacova S."/>
            <person name="Villalvazo M."/>
            <person name="Haas B.J."/>
            <person name="Pertea M."/>
            <person name="Feldblyum T.V."/>
            <person name="Utterback T.R."/>
            <person name="Shu C.L."/>
            <person name="Osoegawa K."/>
            <person name="de Jong P.J."/>
            <person name="Hrdy I."/>
            <person name="Horvathova L."/>
            <person name="Zubacova Z."/>
            <person name="Dolezal P."/>
            <person name="Malik S.B."/>
            <person name="Logsdon J.M. Jr."/>
            <person name="Henze K."/>
            <person name="Gupta A."/>
            <person name="Wang C.C."/>
            <person name="Dunne R.L."/>
            <person name="Upcroft J.A."/>
            <person name="Upcroft P."/>
            <person name="White O."/>
            <person name="Salzberg S.L."/>
            <person name="Tang P."/>
            <person name="Chiu C.-H."/>
            <person name="Lee Y.-S."/>
            <person name="Embley T.M."/>
            <person name="Coombs G.H."/>
            <person name="Mottram J.C."/>
            <person name="Tachezy J."/>
            <person name="Fraser-Liggett C.M."/>
            <person name="Johnson P.J."/>
        </authorList>
    </citation>
    <scope>NUCLEOTIDE SEQUENCE [LARGE SCALE GENOMIC DNA]</scope>
    <source>
        <strain evidence="7">G3</strain>
    </source>
</reference>
<keyword evidence="2" id="KW-0808">Transferase</keyword>
<keyword evidence="1" id="KW-0723">Serine/threonine-protein kinase</keyword>
<evidence type="ECO:0000256" key="1">
    <source>
        <dbReference type="ARBA" id="ARBA00022527"/>
    </source>
</evidence>
<name>A2E572_TRIV3</name>
<dbReference type="KEGG" id="tva:4770116"/>
<keyword evidence="5" id="KW-0067">ATP-binding</keyword>
<evidence type="ECO:0000313" key="7">
    <source>
        <dbReference type="EMBL" id="EAY12152.1"/>
    </source>
</evidence>
<evidence type="ECO:0000313" key="8">
    <source>
        <dbReference type="Proteomes" id="UP000001542"/>
    </source>
</evidence>
<dbReference type="SUPFAM" id="SSF56112">
    <property type="entry name" value="Protein kinase-like (PK-like)"/>
    <property type="match status" value="1"/>
</dbReference>
<dbReference type="Gene3D" id="1.10.510.10">
    <property type="entry name" value="Transferase(Phosphotransferase) domain 1"/>
    <property type="match status" value="1"/>
</dbReference>
<dbReference type="SMR" id="A2E572"/>
<organism evidence="7 8">
    <name type="scientific">Trichomonas vaginalis (strain ATCC PRA-98 / G3)</name>
    <dbReference type="NCBI Taxonomy" id="412133"/>
    <lineage>
        <taxon>Eukaryota</taxon>
        <taxon>Metamonada</taxon>
        <taxon>Parabasalia</taxon>
        <taxon>Trichomonadida</taxon>
        <taxon>Trichomonadidae</taxon>
        <taxon>Trichomonas</taxon>
    </lineage>
</organism>
<reference evidence="7" key="1">
    <citation type="submission" date="2006-10" db="EMBL/GenBank/DDBJ databases">
        <authorList>
            <person name="Amadeo P."/>
            <person name="Zhao Q."/>
            <person name="Wortman J."/>
            <person name="Fraser-Liggett C."/>
            <person name="Carlton J."/>
        </authorList>
    </citation>
    <scope>NUCLEOTIDE SEQUENCE</scope>
    <source>
        <strain evidence="7">G3</strain>
    </source>
</reference>
<evidence type="ECO:0000256" key="4">
    <source>
        <dbReference type="ARBA" id="ARBA00022777"/>
    </source>
</evidence>
<dbReference type="Pfam" id="PF00069">
    <property type="entry name" value="Pkinase"/>
    <property type="match status" value="1"/>
</dbReference>
<dbReference type="GO" id="GO:0005634">
    <property type="term" value="C:nucleus"/>
    <property type="evidence" value="ECO:0000318"/>
    <property type="project" value="GO_Central"/>
</dbReference>
<sequence>MILRSIGRLHGDLKPENILIDPSIQITNSDMFLNTANPQPRYLQVKLIDLESGSKYYSWGHKLITTIYYRAPEVILGLPWGHEIDQWSLGCIAFELYFGKISFSPGESEANLFGIQHMIGQFPEKMINECTIPKFKRLFENGLINPKNISTESYEALVGCTPLYKLEMDSDLKDLILKLLSFDPFHRPSLDEILNHPFLVPKD</sequence>
<dbReference type="GO" id="GO:0043484">
    <property type="term" value="P:regulation of RNA splicing"/>
    <property type="evidence" value="ECO:0000318"/>
    <property type="project" value="GO_Central"/>
</dbReference>
<dbReference type="SMART" id="SM00220">
    <property type="entry name" value="S_TKc"/>
    <property type="match status" value="1"/>
</dbReference>
<dbReference type="GO" id="GO:0005524">
    <property type="term" value="F:ATP binding"/>
    <property type="evidence" value="ECO:0007669"/>
    <property type="project" value="UniProtKB-KW"/>
</dbReference>
<dbReference type="VEuPathDB" id="TrichDB:TVAGG3_0475590"/>
<dbReference type="PANTHER" id="PTHR45646">
    <property type="entry name" value="SERINE/THREONINE-PROTEIN KINASE DOA-RELATED"/>
    <property type="match status" value="1"/>
</dbReference>
<dbReference type="InterPro" id="IPR051175">
    <property type="entry name" value="CLK_kinases"/>
</dbReference>
<dbReference type="GO" id="GO:0004674">
    <property type="term" value="F:protein serine/threonine kinase activity"/>
    <property type="evidence" value="ECO:0000318"/>
    <property type="project" value="GO_Central"/>
</dbReference>
<keyword evidence="8" id="KW-1185">Reference proteome</keyword>
<dbReference type="eggNOG" id="KOG0671">
    <property type="taxonomic scope" value="Eukaryota"/>
</dbReference>
<evidence type="ECO:0000256" key="3">
    <source>
        <dbReference type="ARBA" id="ARBA00022741"/>
    </source>
</evidence>
<dbReference type="RefSeq" id="XP_001324375.1">
    <property type="nucleotide sequence ID" value="XM_001324340.1"/>
</dbReference>
<evidence type="ECO:0000256" key="5">
    <source>
        <dbReference type="ARBA" id="ARBA00022840"/>
    </source>
</evidence>
<evidence type="ECO:0000256" key="2">
    <source>
        <dbReference type="ARBA" id="ARBA00022679"/>
    </source>
</evidence>
<proteinExistence type="predicted"/>
<dbReference type="Proteomes" id="UP000001542">
    <property type="component" value="Unassembled WGS sequence"/>
</dbReference>
<protein>
    <submittedName>
        <fullName evidence="7">Protein kinase, putative</fullName>
    </submittedName>
</protein>
<dbReference type="PANTHER" id="PTHR45646:SF11">
    <property type="entry name" value="SERINE_THREONINE-PROTEIN KINASE DOA"/>
    <property type="match status" value="1"/>
</dbReference>
<dbReference type="EMBL" id="DS113306">
    <property type="protein sequence ID" value="EAY12152.1"/>
    <property type="molecule type" value="Genomic_DNA"/>
</dbReference>
<dbReference type="InParanoid" id="A2E572"/>
<dbReference type="STRING" id="5722.A2E572"/>
<gene>
    <name evidence="7" type="ORF">TVAG_003580</name>
</gene>
<dbReference type="VEuPathDB" id="TrichDB:TVAG_003580"/>
<dbReference type="InterPro" id="IPR011009">
    <property type="entry name" value="Kinase-like_dom_sf"/>
</dbReference>
<feature type="domain" description="Protein kinase" evidence="6">
    <location>
        <begin position="1"/>
        <end position="199"/>
    </location>
</feature>
<dbReference type="PROSITE" id="PS50011">
    <property type="entry name" value="PROTEIN_KINASE_DOM"/>
    <property type="match status" value="1"/>
</dbReference>